<dbReference type="Proteomes" id="UP000006753">
    <property type="component" value="Unassembled WGS sequence"/>
</dbReference>
<dbReference type="GO" id="GO:0005829">
    <property type="term" value="C:cytosol"/>
    <property type="evidence" value="ECO:0007669"/>
    <property type="project" value="TreeGrafter"/>
</dbReference>
<dbReference type="GO" id="GO:0030586">
    <property type="term" value="F:[methionine synthase] reductase (NADPH) activity"/>
    <property type="evidence" value="ECO:0007669"/>
    <property type="project" value="TreeGrafter"/>
</dbReference>
<dbReference type="OMA" id="LCCGGGC"/>
<dbReference type="EMBL" id="JH921456">
    <property type="protein sequence ID" value="EKD12551.1"/>
    <property type="molecule type" value="Genomic_DNA"/>
</dbReference>
<dbReference type="GO" id="GO:0009086">
    <property type="term" value="P:methionine biosynthetic process"/>
    <property type="evidence" value="ECO:0007669"/>
    <property type="project" value="TreeGrafter"/>
</dbReference>
<evidence type="ECO:0000256" key="5">
    <source>
        <dbReference type="ARBA" id="ARBA00023002"/>
    </source>
</evidence>
<dbReference type="GO" id="GO:0050667">
    <property type="term" value="P:homocysteine metabolic process"/>
    <property type="evidence" value="ECO:0007669"/>
    <property type="project" value="TreeGrafter"/>
</dbReference>
<keyword evidence="5" id="KW-0560">Oxidoreductase</keyword>
<keyword evidence="7" id="KW-0812">Transmembrane</keyword>
<comment type="similarity">
    <text evidence="2">Belongs to the flavoprotein pyridine nucleotide cytochrome reductase family.</text>
</comment>
<name>K1WI89_MARBU</name>
<evidence type="ECO:0000259" key="8">
    <source>
        <dbReference type="PROSITE" id="PS51384"/>
    </source>
</evidence>
<dbReference type="SUPFAM" id="SSF52343">
    <property type="entry name" value="Ferredoxin reductase-like, C-terminal NADP-linked domain"/>
    <property type="match status" value="1"/>
</dbReference>
<dbReference type="Pfam" id="PF00667">
    <property type="entry name" value="FAD_binding_1"/>
    <property type="match status" value="1"/>
</dbReference>
<dbReference type="FunFam" id="1.20.990.10:FF:000007">
    <property type="entry name" value="Methionine synthase reductase"/>
    <property type="match status" value="1"/>
</dbReference>
<dbReference type="eggNOG" id="KOG1158">
    <property type="taxonomic scope" value="Eukaryota"/>
</dbReference>
<evidence type="ECO:0000256" key="3">
    <source>
        <dbReference type="ARBA" id="ARBA00022630"/>
    </source>
</evidence>
<dbReference type="InterPro" id="IPR001433">
    <property type="entry name" value="OxRdtase_FAD/NAD-bd"/>
</dbReference>
<keyword evidence="7" id="KW-1133">Transmembrane helix</keyword>
<feature type="transmembrane region" description="Helical" evidence="7">
    <location>
        <begin position="202"/>
        <end position="222"/>
    </location>
</feature>
<gene>
    <name evidence="9" type="ORF">MBM_09307</name>
</gene>
<keyword evidence="7" id="KW-0472">Membrane</keyword>
<evidence type="ECO:0000256" key="6">
    <source>
        <dbReference type="SAM" id="MobiDB-lite"/>
    </source>
</evidence>
<dbReference type="InParanoid" id="K1WI89"/>
<dbReference type="GO" id="GO:0010181">
    <property type="term" value="F:FMN binding"/>
    <property type="evidence" value="ECO:0007669"/>
    <property type="project" value="TreeGrafter"/>
</dbReference>
<dbReference type="FunFam" id="3.40.50.80:FF:000027">
    <property type="entry name" value="FAD binding domain protein"/>
    <property type="match status" value="1"/>
</dbReference>
<dbReference type="HOGENOM" id="CLU_001570_17_5_1"/>
<evidence type="ECO:0000256" key="4">
    <source>
        <dbReference type="ARBA" id="ARBA00022827"/>
    </source>
</evidence>
<dbReference type="InterPro" id="IPR003097">
    <property type="entry name" value="CysJ-like_FAD-binding"/>
</dbReference>
<dbReference type="STRING" id="1072389.K1WI89"/>
<accession>K1WI89</accession>
<feature type="domain" description="FAD-binding FR-type" evidence="8">
    <location>
        <begin position="452"/>
        <end position="714"/>
    </location>
</feature>
<keyword evidence="10" id="KW-1185">Reference proteome</keyword>
<keyword evidence="4" id="KW-0274">FAD</keyword>
<sequence>MPVGTCLSSNGDVDIDVDVDEDVDVDVDVNVNMNVDVDVALPTGPSVSLAPAVSVKLVKVFSFFSFTLPFDSLTAHVTSYPARQIKSRQATLCTEKQRGDAVGGRALVERRSDKILVDLGHPRSALGIGSSRIMDPTSNPPPLPTQICPGKKEIFYPSTLLPTHLPSLADDFLLPTPVKVPRQINPGRAQSSPTPFYKHTPLSYLSVLFFLFPFFFLLFLFILDYTTHLFSFLTPLLPSVTVTSSYFDAASSSFQPPINLRSTITMTRPIALRTMTTSHCIPKEPVTSESAVPALSYSSSSSADEIEEPPRPRRASTKLISQNAADLQRLIGEPGTRLVEKCCGGGCCMAVQKTDGLSFERVPVPDNDAFKALGLKIGPIPATLSGIPDLPPQHVHIESIKKGAAIQPPADSGTSSPELSTAIDFTPHPSNEPVKIDTRVHPPSFVQPHPPYDVYSAKIHSARELTKPGAEKRTYHFDLDVTDYPEESGVDFKVGGAIGVMAPNESSVVDDLFDLLLVPRYLRDRDILLKTDSGRWPTVWGEDQAREITTTRRVLLTWCSDVQSYPPTKPLLRVLAEYASDPNEKKILLFLCSAEGQGAFCDLRTGSHITVNQLLHAFPSSKPPLDTLLSHLQQLMMRLYSLSNDPQENCVYKDGCRRLIEFAVTVHETPDWRGGPRTGVGSGFFERQAKEFIEAEKRGEKIDLRVPMFKGLMANPLAKEFVSDGPMLLIGAGVGIAPFRGFVQRRLKNANCANKVWVLQGVRDSLLDELYSGEWGMHEKEVKKVVQSRKHTGKGKYVQDEVRAQADLVWFIINALDGRVFVCGSSKGMGEGVEEALIDAVMLKGNLVREEAENFWKLKREAGQYISETW</sequence>
<dbReference type="Gene3D" id="1.20.990.10">
    <property type="entry name" value="NADPH-cytochrome p450 Reductase, Chain A, domain 3"/>
    <property type="match status" value="1"/>
</dbReference>
<dbReference type="PANTHER" id="PTHR19384:SF84">
    <property type="entry name" value="METHIONINE SYNTHASE REDUCTASE"/>
    <property type="match status" value="1"/>
</dbReference>
<dbReference type="Gene3D" id="3.40.50.80">
    <property type="entry name" value="Nucleotide-binding domain of ferredoxin-NADP reductase (FNR) module"/>
    <property type="match status" value="1"/>
</dbReference>
<proteinExistence type="inferred from homology"/>
<protein>
    <submittedName>
        <fullName evidence="9">FAD binding domain-containing protein</fullName>
    </submittedName>
</protein>
<evidence type="ECO:0000313" key="10">
    <source>
        <dbReference type="Proteomes" id="UP000006753"/>
    </source>
</evidence>
<dbReference type="Gene3D" id="2.40.30.10">
    <property type="entry name" value="Translation factors"/>
    <property type="match status" value="1"/>
</dbReference>
<dbReference type="InterPro" id="IPR017927">
    <property type="entry name" value="FAD-bd_FR_type"/>
</dbReference>
<evidence type="ECO:0000256" key="1">
    <source>
        <dbReference type="ARBA" id="ARBA00001974"/>
    </source>
</evidence>
<evidence type="ECO:0000256" key="2">
    <source>
        <dbReference type="ARBA" id="ARBA00006105"/>
    </source>
</evidence>
<evidence type="ECO:0000256" key="7">
    <source>
        <dbReference type="SAM" id="Phobius"/>
    </source>
</evidence>
<dbReference type="KEGG" id="mbe:MBM_09307"/>
<dbReference type="SUPFAM" id="SSF63380">
    <property type="entry name" value="Riboflavin synthase domain-like"/>
    <property type="match status" value="1"/>
</dbReference>
<evidence type="ECO:0000313" key="9">
    <source>
        <dbReference type="EMBL" id="EKD12551.1"/>
    </source>
</evidence>
<dbReference type="InterPro" id="IPR001709">
    <property type="entry name" value="Flavoprot_Pyr_Nucl_cyt_Rdtase"/>
</dbReference>
<feature type="region of interest" description="Disordered" evidence="6">
    <location>
        <begin position="403"/>
        <end position="438"/>
    </location>
</feature>
<dbReference type="GeneID" id="18765242"/>
<dbReference type="PANTHER" id="PTHR19384">
    <property type="entry name" value="NITRIC OXIDE SYNTHASE-RELATED"/>
    <property type="match status" value="1"/>
</dbReference>
<keyword evidence="3" id="KW-0285">Flavoprotein</keyword>
<dbReference type="OrthoDB" id="1856718at2759"/>
<dbReference type="PRINTS" id="PR00371">
    <property type="entry name" value="FPNCR"/>
</dbReference>
<comment type="cofactor">
    <cofactor evidence="1">
        <name>FAD</name>
        <dbReference type="ChEBI" id="CHEBI:57692"/>
    </cofactor>
</comment>
<organism evidence="9 10">
    <name type="scientific">Marssonina brunnea f. sp. multigermtubi (strain MB_m1)</name>
    <name type="common">Marssonina leaf spot fungus</name>
    <dbReference type="NCBI Taxonomy" id="1072389"/>
    <lineage>
        <taxon>Eukaryota</taxon>
        <taxon>Fungi</taxon>
        <taxon>Dikarya</taxon>
        <taxon>Ascomycota</taxon>
        <taxon>Pezizomycotina</taxon>
        <taxon>Leotiomycetes</taxon>
        <taxon>Helotiales</taxon>
        <taxon>Drepanopezizaceae</taxon>
        <taxon>Drepanopeziza</taxon>
    </lineage>
</organism>
<reference evidence="9 10" key="1">
    <citation type="journal article" date="2012" name="BMC Genomics">
        <title>Sequencing the genome of Marssonina brunnea reveals fungus-poplar co-evolution.</title>
        <authorList>
            <person name="Zhu S."/>
            <person name="Cao Y.-Z."/>
            <person name="Jiang C."/>
            <person name="Tan B.-Y."/>
            <person name="Wang Z."/>
            <person name="Feng S."/>
            <person name="Zhang L."/>
            <person name="Su X.-H."/>
            <person name="Brejova B."/>
            <person name="Vinar T."/>
            <person name="Xu M."/>
            <person name="Wang M.-X."/>
            <person name="Zhang S.-G."/>
            <person name="Huang M.-R."/>
            <person name="Wu R."/>
            <person name="Zhou Y."/>
        </authorList>
    </citation>
    <scope>NUCLEOTIDE SEQUENCE [LARGE SCALE GENOMIC DNA]</scope>
    <source>
        <strain evidence="9 10">MB_m1</strain>
    </source>
</reference>
<dbReference type="Pfam" id="PF00175">
    <property type="entry name" value="NAD_binding_1"/>
    <property type="match status" value="1"/>
</dbReference>
<dbReference type="GO" id="GO:0050660">
    <property type="term" value="F:flavin adenine dinucleotide binding"/>
    <property type="evidence" value="ECO:0007669"/>
    <property type="project" value="TreeGrafter"/>
</dbReference>
<dbReference type="InterPro" id="IPR039261">
    <property type="entry name" value="FNR_nucleotide-bd"/>
</dbReference>
<dbReference type="AlphaFoldDB" id="K1WI89"/>
<dbReference type="InterPro" id="IPR023173">
    <property type="entry name" value="NADPH_Cyt_P450_Rdtase_alpha"/>
</dbReference>
<dbReference type="InterPro" id="IPR017938">
    <property type="entry name" value="Riboflavin_synthase-like_b-brl"/>
</dbReference>
<dbReference type="PROSITE" id="PS51384">
    <property type="entry name" value="FAD_FR"/>
    <property type="match status" value="1"/>
</dbReference>